<reference evidence="2" key="1">
    <citation type="submission" date="2016-10" db="EMBL/GenBank/DDBJ databases">
        <authorList>
            <person name="Varghese N."/>
            <person name="Submissions S."/>
        </authorList>
    </citation>
    <scope>NUCLEOTIDE SEQUENCE [LARGE SCALE GENOMIC DNA]</scope>
    <source>
        <strain evidence="2">SP</strain>
    </source>
</reference>
<proteinExistence type="predicted"/>
<protein>
    <submittedName>
        <fullName evidence="1">Uncharacterized protein</fullName>
    </submittedName>
</protein>
<organism evidence="1 2">
    <name type="scientific">Evansella caseinilytica</name>
    <dbReference type="NCBI Taxonomy" id="1503961"/>
    <lineage>
        <taxon>Bacteria</taxon>
        <taxon>Bacillati</taxon>
        <taxon>Bacillota</taxon>
        <taxon>Bacilli</taxon>
        <taxon>Bacillales</taxon>
        <taxon>Bacillaceae</taxon>
        <taxon>Evansella</taxon>
    </lineage>
</organism>
<dbReference type="Proteomes" id="UP000198935">
    <property type="component" value="Unassembled WGS sequence"/>
</dbReference>
<dbReference type="AlphaFoldDB" id="A0A1H3UX11"/>
<sequence length="105" mass="12309">MNYYGSTTGFTFGLPLFFLNEEFGEDYDVKLNDDRYQIYVNEEYVGDHTMFLPKEDASAVVDFLHTQGFKHVNMEVNGDHIVIHTESREEAEQMETALKVYVRNR</sequence>
<name>A0A1H3UX11_9BACI</name>
<dbReference type="STRING" id="1503961.SAMN05421736_12811"/>
<dbReference type="OrthoDB" id="2934253at2"/>
<gene>
    <name evidence="1" type="ORF">SAMN05421736_12811</name>
</gene>
<accession>A0A1H3UX11</accession>
<evidence type="ECO:0000313" key="1">
    <source>
        <dbReference type="EMBL" id="SDZ66826.1"/>
    </source>
</evidence>
<evidence type="ECO:0000313" key="2">
    <source>
        <dbReference type="Proteomes" id="UP000198935"/>
    </source>
</evidence>
<keyword evidence="2" id="KW-1185">Reference proteome</keyword>
<dbReference type="EMBL" id="FNPI01000028">
    <property type="protein sequence ID" value="SDZ66826.1"/>
    <property type="molecule type" value="Genomic_DNA"/>
</dbReference>